<evidence type="ECO:0000313" key="2">
    <source>
        <dbReference type="EMBL" id="CAA9462791.1"/>
    </source>
</evidence>
<name>A0A6J4R9H5_9ACTN</name>
<organism evidence="2">
    <name type="scientific">uncultured Solirubrobacteraceae bacterium</name>
    <dbReference type="NCBI Taxonomy" id="1162706"/>
    <lineage>
        <taxon>Bacteria</taxon>
        <taxon>Bacillati</taxon>
        <taxon>Actinomycetota</taxon>
        <taxon>Thermoleophilia</taxon>
        <taxon>Solirubrobacterales</taxon>
        <taxon>Solirubrobacteraceae</taxon>
        <taxon>environmental samples</taxon>
    </lineage>
</organism>
<feature type="domain" description="DUF427" evidence="1">
    <location>
        <begin position="181"/>
        <end position="269"/>
    </location>
</feature>
<evidence type="ECO:0000259" key="1">
    <source>
        <dbReference type="Pfam" id="PF04248"/>
    </source>
</evidence>
<dbReference type="PANTHER" id="PTHR34310">
    <property type="entry name" value="DUF427 DOMAIN PROTEIN (AFU_ORTHOLOGUE AFUA_3G02220)"/>
    <property type="match status" value="1"/>
</dbReference>
<dbReference type="EMBL" id="CADCVJ010000017">
    <property type="protein sequence ID" value="CAA9462791.1"/>
    <property type="molecule type" value="Genomic_DNA"/>
</dbReference>
<accession>A0A6J4R9H5</accession>
<proteinExistence type="predicted"/>
<reference evidence="2" key="1">
    <citation type="submission" date="2020-02" db="EMBL/GenBank/DDBJ databases">
        <authorList>
            <person name="Meier V. D."/>
        </authorList>
    </citation>
    <scope>NUCLEOTIDE SEQUENCE</scope>
    <source>
        <strain evidence="2">AVDCRST_MAG38</strain>
    </source>
</reference>
<dbReference type="InterPro" id="IPR038694">
    <property type="entry name" value="DUF427_sf"/>
</dbReference>
<dbReference type="Pfam" id="PF04248">
    <property type="entry name" value="NTP_transf_9"/>
    <property type="match status" value="1"/>
</dbReference>
<dbReference type="Gene3D" id="2.170.150.40">
    <property type="entry name" value="Domain of unknown function (DUF427)"/>
    <property type="match status" value="2"/>
</dbReference>
<sequence length="289" mass="32648">MTNRTEEDRNVSTHLRDVLMQRLDELRYEPTEKRIRGTLGDETVVDSTRALLVWEPKRVVPTYAVPAEDIAADIADASPGDPGERPPGIPAMGAPMLGDRAVYDPSIPFSVHTADGEALRIRARGSDRSADAFRPRDDALAGFVVLDFDAFDAWYEEDERNYGHPRDPFHRIDIVRSSRHVRVELDGETLADSDRPRLLFEPPLPVRYYLPPADVRLDLLRPSETRTFCAYKGQASYWSSKDGDEVAWSYPEPLREASEVTDHVAFFNERVTVVVDGVVLERPVTPWSS</sequence>
<dbReference type="AlphaFoldDB" id="A0A6J4R9H5"/>
<dbReference type="InterPro" id="IPR007361">
    <property type="entry name" value="DUF427"/>
</dbReference>
<gene>
    <name evidence="2" type="ORF">AVDCRST_MAG38-313</name>
</gene>
<dbReference type="PANTHER" id="PTHR34310:SF8">
    <property type="entry name" value="CONSERVED PROTEIN"/>
    <property type="match status" value="1"/>
</dbReference>
<protein>
    <recommendedName>
        <fullName evidence="1">DUF427 domain-containing protein</fullName>
    </recommendedName>
</protein>